<dbReference type="EMBL" id="LAZR01002283">
    <property type="protein sequence ID" value="KKN32014.1"/>
    <property type="molecule type" value="Genomic_DNA"/>
</dbReference>
<organism evidence="2">
    <name type="scientific">marine sediment metagenome</name>
    <dbReference type="NCBI Taxonomy" id="412755"/>
    <lineage>
        <taxon>unclassified sequences</taxon>
        <taxon>metagenomes</taxon>
        <taxon>ecological metagenomes</taxon>
    </lineage>
</organism>
<sequence length="584" mass="61210">MGEIFIEGLGIVEIEGDMPNEVETQAILNAVSDPDDEGDIFVPSPEPSRTERTVEFGPQAPRPGQQIPLPPDISEEAIREAGEGPLGVIPAEGRARMRRKVGEAPGLVPLLTEMAPSAAGATIGGVIGAAGGPPGIFAGAVLGGLAGEVFAQETGIAPSSKLNLALAAGGPVIGGAVGKGFQVGRRAAGFAVTKAPFVRAALSRNVMGEAVSEFESLGTRILEKQTGLMARTRGDLFAAVRRAKIRISPGELSKTRAAITELQEELAPLSPFTEVKQAMKVLDNIKNTILSGTPTLDEIVRARSLIGSTVAKAERAGGVRLGTAKKVFSQIADDMDRMAANPSLTGRQVQLAKAAIARSKLDFSVKELEQGVARFTKDTTDAAGASFNVKGFQKWFRDITNPSHKQFNKNLTAALKDEIPAIKERLVELAKVVGTSSIAGPGSIVVRGQTARIGRGAVGALFGAAAAGPLGAGAGAVIGASLPEMIVAALTTKVGSKFLEKAALLGRGQINARTWAVLGEIVTRSAGESTGQPRERGKSRRFEQSIEPEEADVPLSTEPSGNRKQRKQERKLKRKLKREQKSTE</sequence>
<comment type="caution">
    <text evidence="2">The sequence shown here is derived from an EMBL/GenBank/DDBJ whole genome shotgun (WGS) entry which is preliminary data.</text>
</comment>
<feature type="compositionally biased region" description="Basic and acidic residues" evidence="1">
    <location>
        <begin position="533"/>
        <end position="544"/>
    </location>
</feature>
<evidence type="ECO:0000313" key="2">
    <source>
        <dbReference type="EMBL" id="KKN32014.1"/>
    </source>
</evidence>
<evidence type="ECO:0000256" key="1">
    <source>
        <dbReference type="SAM" id="MobiDB-lite"/>
    </source>
</evidence>
<protein>
    <submittedName>
        <fullName evidence="2">Uncharacterized protein</fullName>
    </submittedName>
</protein>
<accession>A0A0F9PPA6</accession>
<proteinExistence type="predicted"/>
<name>A0A0F9PPA6_9ZZZZ</name>
<feature type="region of interest" description="Disordered" evidence="1">
    <location>
        <begin position="33"/>
        <end position="69"/>
    </location>
</feature>
<gene>
    <name evidence="2" type="ORF">LCGC14_0818160</name>
</gene>
<dbReference type="AlphaFoldDB" id="A0A0F9PPA6"/>
<reference evidence="2" key="1">
    <citation type="journal article" date="2015" name="Nature">
        <title>Complex archaea that bridge the gap between prokaryotes and eukaryotes.</title>
        <authorList>
            <person name="Spang A."/>
            <person name="Saw J.H."/>
            <person name="Jorgensen S.L."/>
            <person name="Zaremba-Niedzwiedzka K."/>
            <person name="Martijn J."/>
            <person name="Lind A.E."/>
            <person name="van Eijk R."/>
            <person name="Schleper C."/>
            <person name="Guy L."/>
            <person name="Ettema T.J."/>
        </authorList>
    </citation>
    <scope>NUCLEOTIDE SEQUENCE</scope>
</reference>
<feature type="region of interest" description="Disordered" evidence="1">
    <location>
        <begin position="526"/>
        <end position="584"/>
    </location>
</feature>
<feature type="compositionally biased region" description="Basic residues" evidence="1">
    <location>
        <begin position="563"/>
        <end position="578"/>
    </location>
</feature>